<evidence type="ECO:0008006" key="4">
    <source>
        <dbReference type="Google" id="ProtNLM"/>
    </source>
</evidence>
<reference evidence="2" key="1">
    <citation type="submission" date="2022-01" db="EMBL/GenBank/DDBJ databases">
        <authorList>
            <person name="King R."/>
        </authorList>
    </citation>
    <scope>NUCLEOTIDE SEQUENCE</scope>
</reference>
<keyword evidence="3" id="KW-1185">Reference proteome</keyword>
<dbReference type="PANTHER" id="PTHR47331">
    <property type="entry name" value="PHD-TYPE DOMAIN-CONTAINING PROTEIN"/>
    <property type="match status" value="1"/>
</dbReference>
<evidence type="ECO:0000256" key="1">
    <source>
        <dbReference type="SAM" id="MobiDB-lite"/>
    </source>
</evidence>
<accession>A0A9P0IZ31</accession>
<protein>
    <recommendedName>
        <fullName evidence="4">Peptidase aspartic putative domain-containing protein</fullName>
    </recommendedName>
</protein>
<dbReference type="Proteomes" id="UP001153620">
    <property type="component" value="Chromosome 2"/>
</dbReference>
<evidence type="ECO:0000313" key="2">
    <source>
        <dbReference type="EMBL" id="CAH1723408.1"/>
    </source>
</evidence>
<sequence>MATVEALIQKQNEHKNSMKATITNMKKLSRELRTVDTLLKTIVKFDRVFAQMEALNLEISSKVSDDQVKSLDYFVSSFMTGAKEIYGEGLEFVRKELTEKSKPEPPPGPSNNVGMSDETGKELVKVLKNMNSQKKSVKIKSLEIPMFSGDDIREYTSFKSLCKTALDGSEYGLQQKLGYLKTRLKGKALNVIKHLELLDNNYKEAWRLLDIRYGDKSAQTDAELKALQELQPIRGTRYLGDYRKLIDMAREVLANLKLLGQDIHDNDIQLFKTIRDKLDYKSRIDYDEKSVGKPASIENLLTFLENRYKIHENLSSSSSTNNNNYNKNQKAFFTDRFRKGCLICQSKDHKTTRCQTLANADDPRKLLFEKFICIACGSHPYNKDTKCQVREKLECEVCHKKHLTSLHRANMHQKSLVAITDNAEQNIILPSIRAFLSGKHGMLEATGLADSCSTASYISDKLVKKLKLPRQDYNDSVSGLGGVTVASIKSKVKVTLCSIYDTNVTLTIEALVCDHVASAVSSLQSAN</sequence>
<dbReference type="PANTHER" id="PTHR47331:SF5">
    <property type="entry name" value="RIBONUCLEASE H"/>
    <property type="match status" value="1"/>
</dbReference>
<dbReference type="EMBL" id="OU895878">
    <property type="protein sequence ID" value="CAH1723408.1"/>
    <property type="molecule type" value="Genomic_DNA"/>
</dbReference>
<organism evidence="2 3">
    <name type="scientific">Chironomus riparius</name>
    <dbReference type="NCBI Taxonomy" id="315576"/>
    <lineage>
        <taxon>Eukaryota</taxon>
        <taxon>Metazoa</taxon>
        <taxon>Ecdysozoa</taxon>
        <taxon>Arthropoda</taxon>
        <taxon>Hexapoda</taxon>
        <taxon>Insecta</taxon>
        <taxon>Pterygota</taxon>
        <taxon>Neoptera</taxon>
        <taxon>Endopterygota</taxon>
        <taxon>Diptera</taxon>
        <taxon>Nematocera</taxon>
        <taxon>Chironomoidea</taxon>
        <taxon>Chironomidae</taxon>
        <taxon>Chironominae</taxon>
        <taxon>Chironomus</taxon>
    </lineage>
</organism>
<dbReference type="InterPro" id="IPR005312">
    <property type="entry name" value="DUF1759"/>
</dbReference>
<dbReference type="AlphaFoldDB" id="A0A9P0IZ31"/>
<reference evidence="2" key="2">
    <citation type="submission" date="2022-10" db="EMBL/GenBank/DDBJ databases">
        <authorList>
            <consortium name="ENA_rothamsted_submissions"/>
            <consortium name="culmorum"/>
            <person name="King R."/>
        </authorList>
    </citation>
    <scope>NUCLEOTIDE SEQUENCE</scope>
</reference>
<dbReference type="Pfam" id="PF03564">
    <property type="entry name" value="DUF1759"/>
    <property type="match status" value="1"/>
</dbReference>
<proteinExistence type="predicted"/>
<name>A0A9P0IZ31_9DIPT</name>
<feature type="region of interest" description="Disordered" evidence="1">
    <location>
        <begin position="98"/>
        <end position="117"/>
    </location>
</feature>
<dbReference type="OrthoDB" id="28755at2759"/>
<gene>
    <name evidence="2" type="ORF">CHIRRI_LOCUS8863</name>
</gene>
<evidence type="ECO:0000313" key="3">
    <source>
        <dbReference type="Proteomes" id="UP001153620"/>
    </source>
</evidence>